<dbReference type="FunFam" id="3.40.1490.10:FF:000001">
    <property type="entry name" value="Peptidyl-tRNA hydrolase 2"/>
    <property type="match status" value="1"/>
</dbReference>
<evidence type="ECO:0000313" key="5">
    <source>
        <dbReference type="EMBL" id="ELT97953.1"/>
    </source>
</evidence>
<organism evidence="5">
    <name type="scientific">Capitella teleta</name>
    <name type="common">Polychaete worm</name>
    <dbReference type="NCBI Taxonomy" id="283909"/>
    <lineage>
        <taxon>Eukaryota</taxon>
        <taxon>Metazoa</taxon>
        <taxon>Spiralia</taxon>
        <taxon>Lophotrochozoa</taxon>
        <taxon>Annelida</taxon>
        <taxon>Polychaeta</taxon>
        <taxon>Sedentaria</taxon>
        <taxon>Scolecida</taxon>
        <taxon>Capitellidae</taxon>
        <taxon>Capitella</taxon>
    </lineage>
</organism>
<name>R7TVN9_CAPTE</name>
<dbReference type="CDD" id="cd02430">
    <property type="entry name" value="PTH2"/>
    <property type="match status" value="1"/>
</dbReference>
<gene>
    <name evidence="5" type="ORF">CAPTEDRAFT_184538</name>
</gene>
<dbReference type="FunCoup" id="R7TVN9">
    <property type="interactions" value="2502"/>
</dbReference>
<dbReference type="InterPro" id="IPR002833">
    <property type="entry name" value="PTH2"/>
</dbReference>
<dbReference type="STRING" id="283909.R7TVN9"/>
<evidence type="ECO:0000256" key="2">
    <source>
        <dbReference type="ARBA" id="ARBA00022801"/>
    </source>
</evidence>
<dbReference type="PANTHER" id="PTHR12649:SF11">
    <property type="entry name" value="PEPTIDYL-TRNA HYDROLASE 2, MITOCHONDRIAL"/>
    <property type="match status" value="1"/>
</dbReference>
<dbReference type="Proteomes" id="UP000014760">
    <property type="component" value="Unassembled WGS sequence"/>
</dbReference>
<reference evidence="6" key="3">
    <citation type="submission" date="2015-06" db="UniProtKB">
        <authorList>
            <consortium name="EnsemblMetazoa"/>
        </authorList>
    </citation>
    <scope>IDENTIFICATION</scope>
</reference>
<dbReference type="OMA" id="GHAAVEC"/>
<evidence type="ECO:0000256" key="3">
    <source>
        <dbReference type="ARBA" id="ARBA00038050"/>
    </source>
</evidence>
<dbReference type="NCBIfam" id="NF003314">
    <property type="entry name" value="PRK04322.1"/>
    <property type="match status" value="1"/>
</dbReference>
<accession>R7TVN9</accession>
<keyword evidence="2" id="KW-0378">Hydrolase</keyword>
<dbReference type="PANTHER" id="PTHR12649">
    <property type="entry name" value="PEPTIDYL-TRNA HYDROLASE 2"/>
    <property type="match status" value="1"/>
</dbReference>
<dbReference type="EC" id="3.1.1.29" evidence="1"/>
<reference evidence="5 7" key="2">
    <citation type="journal article" date="2013" name="Nature">
        <title>Insights into bilaterian evolution from three spiralian genomes.</title>
        <authorList>
            <person name="Simakov O."/>
            <person name="Marletaz F."/>
            <person name="Cho S.J."/>
            <person name="Edsinger-Gonzales E."/>
            <person name="Havlak P."/>
            <person name="Hellsten U."/>
            <person name="Kuo D.H."/>
            <person name="Larsson T."/>
            <person name="Lv J."/>
            <person name="Arendt D."/>
            <person name="Savage R."/>
            <person name="Osoegawa K."/>
            <person name="de Jong P."/>
            <person name="Grimwood J."/>
            <person name="Chapman J.A."/>
            <person name="Shapiro H."/>
            <person name="Aerts A."/>
            <person name="Otillar R.P."/>
            <person name="Terry A.Y."/>
            <person name="Boore J.L."/>
            <person name="Grigoriev I.V."/>
            <person name="Lindberg D.R."/>
            <person name="Seaver E.C."/>
            <person name="Weisblat D.A."/>
            <person name="Putnam N.H."/>
            <person name="Rokhsar D.S."/>
        </authorList>
    </citation>
    <scope>NUCLEOTIDE SEQUENCE</scope>
    <source>
        <strain evidence="5 7">I ESC-2004</strain>
    </source>
</reference>
<proteinExistence type="inferred from homology"/>
<dbReference type="HOGENOM" id="CLU_073661_1_1_1"/>
<dbReference type="Gene3D" id="3.40.1490.10">
    <property type="entry name" value="Bit1"/>
    <property type="match status" value="1"/>
</dbReference>
<dbReference type="EMBL" id="AMQN01010683">
    <property type="status" value="NOT_ANNOTATED_CDS"/>
    <property type="molecule type" value="Genomic_DNA"/>
</dbReference>
<dbReference type="PROSITE" id="PS51257">
    <property type="entry name" value="PROKAR_LIPOPROTEIN"/>
    <property type="match status" value="1"/>
</dbReference>
<dbReference type="GO" id="GO:0005829">
    <property type="term" value="C:cytosol"/>
    <property type="evidence" value="ECO:0007669"/>
    <property type="project" value="TreeGrafter"/>
</dbReference>
<dbReference type="InterPro" id="IPR023476">
    <property type="entry name" value="Pep_tRNA_hydro_II_dom_sf"/>
</dbReference>
<dbReference type="OrthoDB" id="1733656at2759"/>
<evidence type="ECO:0000256" key="4">
    <source>
        <dbReference type="ARBA" id="ARBA00048707"/>
    </source>
</evidence>
<comment type="catalytic activity">
    <reaction evidence="4">
        <text>an N-acyl-L-alpha-aminoacyl-tRNA + H2O = an N-acyl-L-amino acid + a tRNA + H(+)</text>
        <dbReference type="Rhea" id="RHEA:54448"/>
        <dbReference type="Rhea" id="RHEA-COMP:10123"/>
        <dbReference type="Rhea" id="RHEA-COMP:13883"/>
        <dbReference type="ChEBI" id="CHEBI:15377"/>
        <dbReference type="ChEBI" id="CHEBI:15378"/>
        <dbReference type="ChEBI" id="CHEBI:59874"/>
        <dbReference type="ChEBI" id="CHEBI:78442"/>
        <dbReference type="ChEBI" id="CHEBI:138191"/>
        <dbReference type="EC" id="3.1.1.29"/>
    </reaction>
</comment>
<keyword evidence="7" id="KW-1185">Reference proteome</keyword>
<dbReference type="SUPFAM" id="SSF102462">
    <property type="entry name" value="Peptidyl-tRNA hydrolase II"/>
    <property type="match status" value="1"/>
</dbReference>
<dbReference type="NCBIfam" id="TIGR00283">
    <property type="entry name" value="arch_pth2"/>
    <property type="match status" value="1"/>
</dbReference>
<evidence type="ECO:0000313" key="7">
    <source>
        <dbReference type="Proteomes" id="UP000014760"/>
    </source>
</evidence>
<evidence type="ECO:0000313" key="6">
    <source>
        <dbReference type="EnsemblMetazoa" id="CapteP184538"/>
    </source>
</evidence>
<dbReference type="AlphaFoldDB" id="R7TVN9"/>
<comment type="similarity">
    <text evidence="3">Belongs to the PTH2 family.</text>
</comment>
<dbReference type="EnsemblMetazoa" id="CapteT184538">
    <property type="protein sequence ID" value="CapteP184538"/>
    <property type="gene ID" value="CapteG184538"/>
</dbReference>
<dbReference type="GO" id="GO:0004045">
    <property type="term" value="F:peptidyl-tRNA hydrolase activity"/>
    <property type="evidence" value="ECO:0007669"/>
    <property type="project" value="UniProtKB-EC"/>
</dbReference>
<reference evidence="7" key="1">
    <citation type="submission" date="2012-12" db="EMBL/GenBank/DDBJ databases">
        <authorList>
            <person name="Hellsten U."/>
            <person name="Grimwood J."/>
            <person name="Chapman J.A."/>
            <person name="Shapiro H."/>
            <person name="Aerts A."/>
            <person name="Otillar R.P."/>
            <person name="Terry A.Y."/>
            <person name="Boore J.L."/>
            <person name="Simakov O."/>
            <person name="Marletaz F."/>
            <person name="Cho S.-J."/>
            <person name="Edsinger-Gonzales E."/>
            <person name="Havlak P."/>
            <person name="Kuo D.-H."/>
            <person name="Larsson T."/>
            <person name="Lv J."/>
            <person name="Arendt D."/>
            <person name="Savage R."/>
            <person name="Osoegawa K."/>
            <person name="de Jong P."/>
            <person name="Lindberg D.R."/>
            <person name="Seaver E.C."/>
            <person name="Weisblat D.A."/>
            <person name="Putnam N.H."/>
            <person name="Grigoriev I.V."/>
            <person name="Rokhsar D.S."/>
        </authorList>
    </citation>
    <scope>NUCLEOTIDE SEQUENCE</scope>
    <source>
        <strain evidence="7">I ESC-2004</strain>
    </source>
</reference>
<evidence type="ECO:0000256" key="1">
    <source>
        <dbReference type="ARBA" id="ARBA00013260"/>
    </source>
</evidence>
<sequence>MIASKSLKMMLDKSLITGLSIGAGCGLALGMALKYMNHSASSSSNPADASVAPGELSEEIAEDGGFSETKLVLVVRQDLKMGKGKAAAQCCHAAVMAVEKLKRNDKELYDEWRQNGQPKVVVKAPDEASLLQLAEHGRGIGVTVSMVRDAGRTQIAPNSLTVIGVGPGPCEVVDAVTGHLKLL</sequence>
<protein>
    <recommendedName>
        <fullName evidence="1">peptidyl-tRNA hydrolase</fullName>
        <ecNumber evidence="1">3.1.1.29</ecNumber>
    </recommendedName>
</protein>
<dbReference type="EMBL" id="KB308384">
    <property type="protein sequence ID" value="ELT97953.1"/>
    <property type="molecule type" value="Genomic_DNA"/>
</dbReference>
<dbReference type="Pfam" id="PF01981">
    <property type="entry name" value="PTH2"/>
    <property type="match status" value="1"/>
</dbReference>